<dbReference type="PANTHER" id="PTHR10010">
    <property type="entry name" value="SOLUTE CARRIER FAMILY 34 SODIUM PHOSPHATE , MEMBER 2-RELATED"/>
    <property type="match status" value="1"/>
</dbReference>
<dbReference type="KEGG" id="smax:FJR03_08290"/>
<keyword evidence="4 6" id="KW-1133">Transmembrane helix</keyword>
<feature type="transmembrane region" description="Helical" evidence="6">
    <location>
        <begin position="279"/>
        <end position="299"/>
    </location>
</feature>
<feature type="transmembrane region" description="Helical" evidence="6">
    <location>
        <begin position="6"/>
        <end position="25"/>
    </location>
</feature>
<gene>
    <name evidence="7" type="ORF">FJR03_08290</name>
</gene>
<keyword evidence="2" id="KW-1003">Cell membrane</keyword>
<keyword evidence="8" id="KW-1185">Reference proteome</keyword>
<dbReference type="NCBIfam" id="NF037997">
    <property type="entry name" value="Na_Pi_symport"/>
    <property type="match status" value="1"/>
</dbReference>
<reference evidence="7 8" key="1">
    <citation type="submission" date="2019-06" db="EMBL/GenBank/DDBJ databases">
        <title>Sulfurimonas gotlandica sp. nov., a chemoautotrophic and psychrotolerant epsilonproteobacterium isolated from a pelagic redoxcline, and an emended description of the genus Sulfurimonas.</title>
        <authorList>
            <person name="Wang S."/>
            <person name="Jiang L."/>
            <person name="Shao Z."/>
        </authorList>
    </citation>
    <scope>NUCLEOTIDE SEQUENCE [LARGE SCALE GENOMIC DNA]</scope>
    <source>
        <strain evidence="7 8">B2</strain>
    </source>
</reference>
<dbReference type="RefSeq" id="WP_193113055.1">
    <property type="nucleotide sequence ID" value="NZ_CP041165.1"/>
</dbReference>
<comment type="subcellular location">
    <subcellularLocation>
        <location evidence="1">Cell membrane</location>
        <topology evidence="1">Multi-pass membrane protein</topology>
    </subcellularLocation>
</comment>
<dbReference type="Pfam" id="PF02690">
    <property type="entry name" value="Na_Pi_cotrans"/>
    <property type="match status" value="2"/>
</dbReference>
<keyword evidence="5 6" id="KW-0472">Membrane</keyword>
<dbReference type="PANTHER" id="PTHR10010:SF46">
    <property type="entry name" value="SODIUM-DEPENDENT PHOSPHATE TRANSPORT PROTEIN 2B"/>
    <property type="match status" value="1"/>
</dbReference>
<feature type="transmembrane region" description="Helical" evidence="6">
    <location>
        <begin position="245"/>
        <end position="267"/>
    </location>
</feature>
<feature type="transmembrane region" description="Helical" evidence="6">
    <location>
        <begin position="111"/>
        <end position="127"/>
    </location>
</feature>
<feature type="transmembrane region" description="Helical" evidence="6">
    <location>
        <begin position="81"/>
        <end position="104"/>
    </location>
</feature>
<evidence type="ECO:0000256" key="4">
    <source>
        <dbReference type="ARBA" id="ARBA00022989"/>
    </source>
</evidence>
<feature type="transmembrane region" description="Helical" evidence="6">
    <location>
        <begin position="173"/>
        <end position="198"/>
    </location>
</feature>
<dbReference type="GO" id="GO:0044341">
    <property type="term" value="P:sodium-dependent phosphate transport"/>
    <property type="evidence" value="ECO:0007669"/>
    <property type="project" value="InterPro"/>
</dbReference>
<feature type="transmembrane region" description="Helical" evidence="6">
    <location>
        <begin position="210"/>
        <end position="233"/>
    </location>
</feature>
<evidence type="ECO:0000256" key="5">
    <source>
        <dbReference type="ARBA" id="ARBA00023136"/>
    </source>
</evidence>
<dbReference type="Proteomes" id="UP000593910">
    <property type="component" value="Chromosome"/>
</dbReference>
<organism evidence="7 8">
    <name type="scientific">Sulfurimonas marina</name>
    <dbReference type="NCBI Taxonomy" id="2590551"/>
    <lineage>
        <taxon>Bacteria</taxon>
        <taxon>Pseudomonadati</taxon>
        <taxon>Campylobacterota</taxon>
        <taxon>Epsilonproteobacteria</taxon>
        <taxon>Campylobacterales</taxon>
        <taxon>Sulfurimonadaceae</taxon>
        <taxon>Sulfurimonas</taxon>
    </lineage>
</organism>
<proteinExistence type="predicted"/>
<accession>A0A7M1AWP9</accession>
<dbReference type="GO" id="GO:0005436">
    <property type="term" value="F:sodium:phosphate symporter activity"/>
    <property type="evidence" value="ECO:0007669"/>
    <property type="project" value="InterPro"/>
</dbReference>
<protein>
    <submittedName>
        <fullName evidence="7">Na/Pi cotransporter family protein</fullName>
    </submittedName>
</protein>
<dbReference type="GO" id="GO:0005886">
    <property type="term" value="C:plasma membrane"/>
    <property type="evidence" value="ECO:0007669"/>
    <property type="project" value="UniProtKB-SubCell"/>
</dbReference>
<evidence type="ECO:0000313" key="8">
    <source>
        <dbReference type="Proteomes" id="UP000593910"/>
    </source>
</evidence>
<dbReference type="AlphaFoldDB" id="A0A7M1AWP9"/>
<sequence>MYDIIVALSGLGMFLFGMGYMELALKEFAGIKFKRWLKHSTQTNIKAIFTGGIATALLQSSSVVTLMTLSFVSASLISLEGAIGIIFGANMGTTATAWLVAILGFKVKIEVFALPMIGVGGIVLMFARHYKLIATAKIFVGFGLLFMGLDILKTAIEGFAVGIDLASYKSFPLIAFLALGMVITALIQSSSAATAIILSALSTNILTFEMAAAMAIGTNIGTTATAILGAIGGVSFKKRVAAAHLLFNIITAIIAFIFLSQLSYFILDILQFKNDPVTALALFHTIFNVLGVLLLSPFIDKIANFLNKLFIVRHEVATKYIHMVEPSVAESALIATRNEIAHLFMKCIKFTFFLINVKPSEVLKTDKTAYQIINDATQEYDYDYNSKYEKLKIIEFETIKYLNKISELVLTEKQTGALDTLYSSLRESVYGARTIKDIKHNIDQFTQSDDQKTLYYFNLIRENLIKAIQNALLFENKEISHETIMRNHEEILKENKSFVNKVTRNFEKEGLDEKMVVAFLNSNRSVLLAINSFIDAAKVLELVFEIEVKEEEQTEAQES</sequence>
<evidence type="ECO:0000256" key="1">
    <source>
        <dbReference type="ARBA" id="ARBA00004651"/>
    </source>
</evidence>
<evidence type="ECO:0000256" key="3">
    <source>
        <dbReference type="ARBA" id="ARBA00022692"/>
    </source>
</evidence>
<evidence type="ECO:0000313" key="7">
    <source>
        <dbReference type="EMBL" id="QOP41736.1"/>
    </source>
</evidence>
<feature type="transmembrane region" description="Helical" evidence="6">
    <location>
        <begin position="133"/>
        <end position="152"/>
    </location>
</feature>
<keyword evidence="3 6" id="KW-0812">Transmembrane</keyword>
<dbReference type="EMBL" id="CP041165">
    <property type="protein sequence ID" value="QOP41736.1"/>
    <property type="molecule type" value="Genomic_DNA"/>
</dbReference>
<evidence type="ECO:0000256" key="6">
    <source>
        <dbReference type="SAM" id="Phobius"/>
    </source>
</evidence>
<dbReference type="InterPro" id="IPR003841">
    <property type="entry name" value="Na/Pi_transpt"/>
</dbReference>
<name>A0A7M1AWP9_9BACT</name>
<feature type="transmembrane region" description="Helical" evidence="6">
    <location>
        <begin position="45"/>
        <end position="69"/>
    </location>
</feature>
<evidence type="ECO:0000256" key="2">
    <source>
        <dbReference type="ARBA" id="ARBA00022475"/>
    </source>
</evidence>